<name>A0A0R2G9I6_9LACO</name>
<dbReference type="PATRIC" id="fig|1123500.6.peg.121"/>
<keyword evidence="3" id="KW-1185">Reference proteome</keyword>
<dbReference type="eggNOG" id="COG1546">
    <property type="taxonomic scope" value="Bacteria"/>
</dbReference>
<dbReference type="InterPro" id="IPR036653">
    <property type="entry name" value="CinA-like_C"/>
</dbReference>
<dbReference type="OrthoDB" id="9801454at2"/>
<dbReference type="RefSeq" id="WP_022791181.1">
    <property type="nucleotide sequence ID" value="NZ_ATUU01000001.1"/>
</dbReference>
<dbReference type="InParanoid" id="A0A0R2G9I6"/>
<sequence length="159" mass="16452">MLALNEEVGQKLINRQQRITSAESLTAGLFVSRLAEVSGISSVLPGAFVTYSAAAKEQLVQVEPALIERYGVVSAPVAAAMAKGAKKALDTDWAISFTGVAGPASLEGKPAGTVFIGLAKPNGHLDTKALLLTGDRQAVRSAAVEAGFDFIKAALAEEK</sequence>
<dbReference type="Proteomes" id="UP000051296">
    <property type="component" value="Unassembled WGS sequence"/>
</dbReference>
<feature type="domain" description="CinA C-terminal" evidence="1">
    <location>
        <begin position="3"/>
        <end position="154"/>
    </location>
</feature>
<dbReference type="SUPFAM" id="SSF142433">
    <property type="entry name" value="CinA-like"/>
    <property type="match status" value="1"/>
</dbReference>
<accession>A0A0R2G9I6</accession>
<dbReference type="STRING" id="1123500.GCA_000420365_00380"/>
<dbReference type="NCBIfam" id="TIGR00199">
    <property type="entry name" value="PncC_domain"/>
    <property type="match status" value="1"/>
</dbReference>
<dbReference type="EMBL" id="JQAX01000001">
    <property type="protein sequence ID" value="KRN33325.1"/>
    <property type="molecule type" value="Genomic_DNA"/>
</dbReference>
<dbReference type="Gene3D" id="3.90.950.20">
    <property type="entry name" value="CinA-like"/>
    <property type="match status" value="1"/>
</dbReference>
<gene>
    <name evidence="2" type="ORF">IV68_GL000123</name>
</gene>
<evidence type="ECO:0000259" key="1">
    <source>
        <dbReference type="Pfam" id="PF02464"/>
    </source>
</evidence>
<organism evidence="2 3">
    <name type="scientific">Weissella halotolerans DSM 20190</name>
    <dbReference type="NCBI Taxonomy" id="1123500"/>
    <lineage>
        <taxon>Bacteria</taxon>
        <taxon>Bacillati</taxon>
        <taxon>Bacillota</taxon>
        <taxon>Bacilli</taxon>
        <taxon>Lactobacillales</taxon>
        <taxon>Lactobacillaceae</taxon>
        <taxon>Weissella</taxon>
    </lineage>
</organism>
<proteinExistence type="predicted"/>
<protein>
    <submittedName>
        <fullName evidence="2">Competence-damage protein</fullName>
    </submittedName>
</protein>
<dbReference type="InterPro" id="IPR008136">
    <property type="entry name" value="CinA_C"/>
</dbReference>
<dbReference type="AlphaFoldDB" id="A0A0R2G9I6"/>
<reference evidence="2 3" key="1">
    <citation type="journal article" date="2015" name="Genome Announc.">
        <title>Expanding the biotechnology potential of lactobacilli through comparative genomics of 213 strains and associated genera.</title>
        <authorList>
            <person name="Sun Z."/>
            <person name="Harris H.M."/>
            <person name="McCann A."/>
            <person name="Guo C."/>
            <person name="Argimon S."/>
            <person name="Zhang W."/>
            <person name="Yang X."/>
            <person name="Jeffery I.B."/>
            <person name="Cooney J.C."/>
            <person name="Kagawa T.F."/>
            <person name="Liu W."/>
            <person name="Song Y."/>
            <person name="Salvetti E."/>
            <person name="Wrobel A."/>
            <person name="Rasinkangas P."/>
            <person name="Parkhill J."/>
            <person name="Rea M.C."/>
            <person name="O'Sullivan O."/>
            <person name="Ritari J."/>
            <person name="Douillard F.P."/>
            <person name="Paul Ross R."/>
            <person name="Yang R."/>
            <person name="Briner A.E."/>
            <person name="Felis G.E."/>
            <person name="de Vos W.M."/>
            <person name="Barrangou R."/>
            <person name="Klaenhammer T.R."/>
            <person name="Caufield P.W."/>
            <person name="Cui Y."/>
            <person name="Zhang H."/>
            <person name="O'Toole P.W."/>
        </authorList>
    </citation>
    <scope>NUCLEOTIDE SEQUENCE [LARGE SCALE GENOMIC DNA]</scope>
    <source>
        <strain evidence="2 3">DSM 20190</strain>
    </source>
</reference>
<evidence type="ECO:0000313" key="3">
    <source>
        <dbReference type="Proteomes" id="UP000051296"/>
    </source>
</evidence>
<comment type="caution">
    <text evidence="2">The sequence shown here is derived from an EMBL/GenBank/DDBJ whole genome shotgun (WGS) entry which is preliminary data.</text>
</comment>
<dbReference type="Pfam" id="PF02464">
    <property type="entry name" value="CinA"/>
    <property type="match status" value="1"/>
</dbReference>
<evidence type="ECO:0000313" key="2">
    <source>
        <dbReference type="EMBL" id="KRN33325.1"/>
    </source>
</evidence>